<accession>A0A284RGV8</accession>
<dbReference type="GO" id="GO:0005737">
    <property type="term" value="C:cytoplasm"/>
    <property type="evidence" value="ECO:0007669"/>
    <property type="project" value="TreeGrafter"/>
</dbReference>
<organism evidence="3 4">
    <name type="scientific">Armillaria ostoyae</name>
    <name type="common">Armillaria root rot fungus</name>
    <dbReference type="NCBI Taxonomy" id="47428"/>
    <lineage>
        <taxon>Eukaryota</taxon>
        <taxon>Fungi</taxon>
        <taxon>Dikarya</taxon>
        <taxon>Basidiomycota</taxon>
        <taxon>Agaricomycotina</taxon>
        <taxon>Agaricomycetes</taxon>
        <taxon>Agaricomycetidae</taxon>
        <taxon>Agaricales</taxon>
        <taxon>Marasmiineae</taxon>
        <taxon>Physalacriaceae</taxon>
        <taxon>Armillaria</taxon>
    </lineage>
</organism>
<dbReference type="Proteomes" id="UP000219338">
    <property type="component" value="Unassembled WGS sequence"/>
</dbReference>
<dbReference type="PANTHER" id="PTHR48104">
    <property type="entry name" value="METACASPASE-4"/>
    <property type="match status" value="1"/>
</dbReference>
<protein>
    <recommendedName>
        <fullName evidence="2">Peptidase C14 caspase domain-containing protein</fullName>
    </recommendedName>
</protein>
<dbReference type="STRING" id="47428.A0A284RGV8"/>
<gene>
    <name evidence="3" type="ORF">ARMOST_11352</name>
</gene>
<reference evidence="4" key="1">
    <citation type="journal article" date="2017" name="Nat. Ecol. Evol.">
        <title>Genome expansion and lineage-specific genetic innovations in the forest pathogenic fungi Armillaria.</title>
        <authorList>
            <person name="Sipos G."/>
            <person name="Prasanna A.N."/>
            <person name="Walter M.C."/>
            <person name="O'Connor E."/>
            <person name="Balint B."/>
            <person name="Krizsan K."/>
            <person name="Kiss B."/>
            <person name="Hess J."/>
            <person name="Varga T."/>
            <person name="Slot J."/>
            <person name="Riley R."/>
            <person name="Boka B."/>
            <person name="Rigling D."/>
            <person name="Barry K."/>
            <person name="Lee J."/>
            <person name="Mihaltcheva S."/>
            <person name="LaButti K."/>
            <person name="Lipzen A."/>
            <person name="Waldron R."/>
            <person name="Moloney N.M."/>
            <person name="Sperisen C."/>
            <person name="Kredics L."/>
            <person name="Vagvoelgyi C."/>
            <person name="Patrignani A."/>
            <person name="Fitzpatrick D."/>
            <person name="Nagy I."/>
            <person name="Doyle S."/>
            <person name="Anderson J.B."/>
            <person name="Grigoriev I.V."/>
            <person name="Gueldener U."/>
            <person name="Muensterkoetter M."/>
            <person name="Nagy L.G."/>
        </authorList>
    </citation>
    <scope>NUCLEOTIDE SEQUENCE [LARGE SCALE GENOMIC DNA]</scope>
    <source>
        <strain evidence="4">C18/9</strain>
    </source>
</reference>
<feature type="domain" description="Peptidase C14 caspase" evidence="2">
    <location>
        <begin position="83"/>
        <end position="366"/>
    </location>
</feature>
<dbReference type="Gene3D" id="3.40.50.1460">
    <property type="match status" value="1"/>
</dbReference>
<dbReference type="PANTHER" id="PTHR48104:SF30">
    <property type="entry name" value="METACASPASE-1"/>
    <property type="match status" value="1"/>
</dbReference>
<dbReference type="AlphaFoldDB" id="A0A284RGV8"/>
<dbReference type="InterPro" id="IPR011600">
    <property type="entry name" value="Pept_C14_caspase"/>
</dbReference>
<dbReference type="OrthoDB" id="10255174at2759"/>
<evidence type="ECO:0000313" key="3">
    <source>
        <dbReference type="EMBL" id="SJL07993.1"/>
    </source>
</evidence>
<name>A0A284RGV8_ARMOS</name>
<keyword evidence="4" id="KW-1185">Reference proteome</keyword>
<comment type="similarity">
    <text evidence="1">Belongs to the peptidase C14B family.</text>
</comment>
<dbReference type="GO" id="GO:0006508">
    <property type="term" value="P:proteolysis"/>
    <property type="evidence" value="ECO:0007669"/>
    <property type="project" value="InterPro"/>
</dbReference>
<dbReference type="InterPro" id="IPR050452">
    <property type="entry name" value="Metacaspase"/>
</dbReference>
<dbReference type="EMBL" id="FUEG01000008">
    <property type="protein sequence ID" value="SJL07993.1"/>
    <property type="molecule type" value="Genomic_DNA"/>
</dbReference>
<proteinExistence type="inferred from homology"/>
<evidence type="ECO:0000256" key="1">
    <source>
        <dbReference type="ARBA" id="ARBA00009005"/>
    </source>
</evidence>
<dbReference type="Pfam" id="PF00656">
    <property type="entry name" value="Peptidase_C14"/>
    <property type="match status" value="1"/>
</dbReference>
<dbReference type="GO" id="GO:0004197">
    <property type="term" value="F:cysteine-type endopeptidase activity"/>
    <property type="evidence" value="ECO:0007669"/>
    <property type="project" value="InterPro"/>
</dbReference>
<evidence type="ECO:0000259" key="2">
    <source>
        <dbReference type="Pfam" id="PF00656"/>
    </source>
</evidence>
<evidence type="ECO:0000313" key="4">
    <source>
        <dbReference type="Proteomes" id="UP000219338"/>
    </source>
</evidence>
<sequence>MARALELVQVEKELAERYGCSEDYDPPDILARARIDTPGALHDLNELYNLRMRTQLPRQLPQSRRQPSSALRHRVNASRFWGVIVGVNAYEDAPLLGSVEDAFRMKHLLIDVFGVPREQIKTLVGIEERPSPDNSCAPTRANIIKALRDLVDNRLIRHGDNIVIYFSGHGTSYTESDYENYSDLAREAISYIAGDGHPIKLFPIEALCPIDRNTIDSDGSPVPDISDREINAILTEIAHAKGHHITVILDCCHSGGATRNAAALGTRKSIPPLEGAALIAMFRIGSKTLQQFPGHHSLWAPGWRPDMKSHVILAACKDHEFAREGSRGSQYYGIFTDSLVNVLKSSFRRTGMGTTYADLGNMVKSGLYQTPVVAGDRRHSYLWYQT</sequence>